<evidence type="ECO:0000256" key="1">
    <source>
        <dbReference type="SAM" id="SignalP"/>
    </source>
</evidence>
<evidence type="ECO:0000313" key="2">
    <source>
        <dbReference type="EMBL" id="MBB4807994.1"/>
    </source>
</evidence>
<reference evidence="2 3" key="1">
    <citation type="submission" date="2020-08" db="EMBL/GenBank/DDBJ databases">
        <title>Functional genomics of gut bacteria from endangered species of beetles.</title>
        <authorList>
            <person name="Carlos-Shanley C."/>
        </authorList>
    </citation>
    <scope>NUCLEOTIDE SEQUENCE [LARGE SCALE GENOMIC DNA]</scope>
    <source>
        <strain evidence="2 3">S00151</strain>
    </source>
</reference>
<keyword evidence="3" id="KW-1185">Reference proteome</keyword>
<dbReference type="EMBL" id="JACHLE010000006">
    <property type="protein sequence ID" value="MBB4807994.1"/>
    <property type="molecule type" value="Genomic_DNA"/>
</dbReference>
<feature type="chain" id="PRO_5032415713" evidence="1">
    <location>
        <begin position="20"/>
        <end position="473"/>
    </location>
</feature>
<proteinExistence type="predicted"/>
<dbReference type="Proteomes" id="UP000592180">
    <property type="component" value="Unassembled WGS sequence"/>
</dbReference>
<dbReference type="RefSeq" id="WP_184191463.1">
    <property type="nucleotide sequence ID" value="NZ_JACHLE010000006.1"/>
</dbReference>
<accession>A0A840KK00</accession>
<feature type="signal peptide" evidence="1">
    <location>
        <begin position="1"/>
        <end position="19"/>
    </location>
</feature>
<protein>
    <submittedName>
        <fullName evidence="2">Uncharacterized protein</fullName>
    </submittedName>
</protein>
<gene>
    <name evidence="2" type="ORF">HNP38_003334</name>
</gene>
<comment type="caution">
    <text evidence="2">The sequence shown here is derived from an EMBL/GenBank/DDBJ whole genome shotgun (WGS) entry which is preliminary data.</text>
</comment>
<evidence type="ECO:0000313" key="3">
    <source>
        <dbReference type="Proteomes" id="UP000592180"/>
    </source>
</evidence>
<sequence>MKFKIFTVLAFCASAVAFAQTQYKYGNKFDFDPEQEKDVKLVAGDNNSYYLQSSTNENSIRSNNTIYIRKFDNSNNLKETFSHEMPQMEKYAPINYLGSFESGNKIVFITETYAGKLKKKDIYKVIFDKSTSAFTDELLVSYPIESTMKSGTTYFEKSENGRYGAVVFYNHSPRKEPEKIDINVIDSGSLKSAWSKQVTAEAGSSDTDFFVTNSGNVGLLRSVSQNAMLLFVTPSGQEEKFFTEKMKVISETVVSMGSQDYLLAFNSTPKAVKFNASDFENLMLYDIQEGKIISNNVIKDYNDGTKIADVYIPYTYLSGDKIYLFTESKIDSGTRKVKSPMGTMTFDETFYRAGDPRMVVLNTTGTIESVTKLEYQKRPASPDIHSFGIINVKGNYIVKNGGAFGMNLIDLENPGMKILNSLPPNTSKDPYYEAGDAYGQGVLYRADTKTLLIPRTFNGNQASIIAIENFEGK</sequence>
<name>A0A840KK00_9FLAO</name>
<organism evidence="2 3">
    <name type="scientific">Chryseobacterium defluvii</name>
    <dbReference type="NCBI Taxonomy" id="160396"/>
    <lineage>
        <taxon>Bacteria</taxon>
        <taxon>Pseudomonadati</taxon>
        <taxon>Bacteroidota</taxon>
        <taxon>Flavobacteriia</taxon>
        <taxon>Flavobacteriales</taxon>
        <taxon>Weeksellaceae</taxon>
        <taxon>Chryseobacterium group</taxon>
        <taxon>Chryseobacterium</taxon>
    </lineage>
</organism>
<keyword evidence="1" id="KW-0732">Signal</keyword>
<dbReference type="AlphaFoldDB" id="A0A840KK00"/>